<evidence type="ECO:0000256" key="1">
    <source>
        <dbReference type="SAM" id="MobiDB-lite"/>
    </source>
</evidence>
<proteinExistence type="predicted"/>
<dbReference type="EMBL" id="GBXM01081413">
    <property type="protein sequence ID" value="JAH27164.1"/>
    <property type="molecule type" value="Transcribed_RNA"/>
</dbReference>
<feature type="compositionally biased region" description="Basic residues" evidence="1">
    <location>
        <begin position="72"/>
        <end position="82"/>
    </location>
</feature>
<feature type="compositionally biased region" description="Basic residues" evidence="1">
    <location>
        <begin position="17"/>
        <end position="26"/>
    </location>
</feature>
<reference evidence="2" key="2">
    <citation type="journal article" date="2015" name="Fish Shellfish Immunol.">
        <title>Early steps in the European eel (Anguilla anguilla)-Vibrio vulnificus interaction in the gills: Role of the RtxA13 toxin.</title>
        <authorList>
            <person name="Callol A."/>
            <person name="Pajuelo D."/>
            <person name="Ebbesson L."/>
            <person name="Teles M."/>
            <person name="MacKenzie S."/>
            <person name="Amaro C."/>
        </authorList>
    </citation>
    <scope>NUCLEOTIDE SEQUENCE</scope>
</reference>
<sequence length="82" mass="9741">MYSLLKRNLRNKQINLKAKKKNKKTSVSKSSVGWREWRITADKTEESGSVSHTGRQRLDRRPQIWHQPKNLKDKKKKQKKGN</sequence>
<accession>A0A0E9RDI9</accession>
<feature type="compositionally biased region" description="Basic and acidic residues" evidence="1">
    <location>
        <begin position="35"/>
        <end position="46"/>
    </location>
</feature>
<name>A0A0E9RDI9_ANGAN</name>
<reference evidence="2" key="1">
    <citation type="submission" date="2014-11" db="EMBL/GenBank/DDBJ databases">
        <authorList>
            <person name="Amaro Gonzalez C."/>
        </authorList>
    </citation>
    <scope>NUCLEOTIDE SEQUENCE</scope>
</reference>
<feature type="region of interest" description="Disordered" evidence="1">
    <location>
        <begin position="1"/>
        <end position="82"/>
    </location>
</feature>
<dbReference type="AlphaFoldDB" id="A0A0E9RDI9"/>
<organism evidence="2">
    <name type="scientific">Anguilla anguilla</name>
    <name type="common">European freshwater eel</name>
    <name type="synonym">Muraena anguilla</name>
    <dbReference type="NCBI Taxonomy" id="7936"/>
    <lineage>
        <taxon>Eukaryota</taxon>
        <taxon>Metazoa</taxon>
        <taxon>Chordata</taxon>
        <taxon>Craniata</taxon>
        <taxon>Vertebrata</taxon>
        <taxon>Euteleostomi</taxon>
        <taxon>Actinopterygii</taxon>
        <taxon>Neopterygii</taxon>
        <taxon>Teleostei</taxon>
        <taxon>Anguilliformes</taxon>
        <taxon>Anguillidae</taxon>
        <taxon>Anguilla</taxon>
    </lineage>
</organism>
<protein>
    <submittedName>
        <fullName evidence="2">Uncharacterized protein</fullName>
    </submittedName>
</protein>
<evidence type="ECO:0000313" key="2">
    <source>
        <dbReference type="EMBL" id="JAH27164.1"/>
    </source>
</evidence>